<dbReference type="Gramene" id="TraesARI2A03G00632200.1">
    <property type="protein sequence ID" value="TraesARI2A03G00632200.1"/>
    <property type="gene ID" value="TraesARI2A03G00632200"/>
</dbReference>
<dbReference type="Gene3D" id="2.30.33.40">
    <property type="entry name" value="GroES chaperonin"/>
    <property type="match status" value="1"/>
</dbReference>
<dbReference type="Gramene" id="TraesCLE_scaffold_027365_01G000200.1">
    <property type="protein sequence ID" value="TraesCLE_scaffold_027365_01G000200.1"/>
    <property type="gene ID" value="TraesCLE_scaffold_027365_01G000200"/>
</dbReference>
<dbReference type="InterPro" id="IPR011032">
    <property type="entry name" value="GroES-like_sf"/>
</dbReference>
<evidence type="ECO:0000256" key="6">
    <source>
        <dbReference type="RuleBase" id="RU003479"/>
    </source>
</evidence>
<dbReference type="Gramene" id="TraesRN2A0100261100.1">
    <property type="protein sequence ID" value="TraesRN2A0100261100.1"/>
    <property type="gene ID" value="TraesRN2A0100261100"/>
</dbReference>
<dbReference type="Gramene" id="TraesCS2A03G0298900.1">
    <property type="protein sequence ID" value="TraesCS2A03G0298900.1.CDS"/>
    <property type="gene ID" value="TraesCS2A03G0298900"/>
</dbReference>
<comment type="subunit">
    <text evidence="4">Forms stable complexes with CPN60 in the presence of ATP.</text>
</comment>
<dbReference type="Gramene" id="TraesMAC2B03G00881700.1">
    <property type="protein sequence ID" value="TraesMAC2B03G00881700.1"/>
    <property type="gene ID" value="TraesMAC2B03G00881700"/>
</dbReference>
<dbReference type="STRING" id="4565.A0A1D5UUP9"/>
<dbReference type="OMA" id="IMAVMAP"/>
<dbReference type="Gramene" id="TraesLDM2B03G00885320.1">
    <property type="protein sequence ID" value="TraesLDM2B03G00885320.1"/>
    <property type="gene ID" value="TraesLDM2B03G00885320"/>
</dbReference>
<dbReference type="Gramene" id="TraesSTA2A03G00623830.1">
    <property type="protein sequence ID" value="TraesSTA2A03G00623830.1"/>
    <property type="gene ID" value="TraesSTA2A03G00623830"/>
</dbReference>
<evidence type="ECO:0000313" key="7">
    <source>
        <dbReference type="EnsemblPlants" id="TraesCS2A02G146000.1"/>
    </source>
</evidence>
<keyword evidence="2 6" id="KW-0143">Chaperone</keyword>
<dbReference type="FunFam" id="2.30.33.40:FF:000002">
    <property type="entry name" value="10 kDa chaperonin, mitochondrial"/>
    <property type="match status" value="1"/>
</dbReference>
<dbReference type="Gramene" id="TraesPARA_EIv1.0_0433200.1">
    <property type="protein sequence ID" value="TraesPARA_EIv1.0_0433200.1.CDS"/>
    <property type="gene ID" value="TraesPARA_EIv1.0_0433200"/>
</dbReference>
<reference evidence="7" key="1">
    <citation type="submission" date="2018-08" db="EMBL/GenBank/DDBJ databases">
        <authorList>
            <person name="Rossello M."/>
        </authorList>
    </citation>
    <scope>NUCLEOTIDE SEQUENCE [LARGE SCALE GENOMIC DNA]</scope>
    <source>
        <strain evidence="7">cv. Chinese Spring</strain>
    </source>
</reference>
<dbReference type="EnsemblPlants" id="TraesCS2D02G150600.1">
    <property type="protein sequence ID" value="TraesCS2D02G150600.1"/>
    <property type="gene ID" value="TraesCS2D02G150600"/>
</dbReference>
<evidence type="ECO:0000256" key="5">
    <source>
        <dbReference type="ARBA" id="ARBA00083733"/>
    </source>
</evidence>
<dbReference type="OrthoDB" id="184876at2759"/>
<organism evidence="7">
    <name type="scientific">Triticum aestivum</name>
    <name type="common">Wheat</name>
    <dbReference type="NCBI Taxonomy" id="4565"/>
    <lineage>
        <taxon>Eukaryota</taxon>
        <taxon>Viridiplantae</taxon>
        <taxon>Streptophyta</taxon>
        <taxon>Embryophyta</taxon>
        <taxon>Tracheophyta</taxon>
        <taxon>Spermatophyta</taxon>
        <taxon>Magnoliopsida</taxon>
        <taxon>Liliopsida</taxon>
        <taxon>Poales</taxon>
        <taxon>Poaceae</taxon>
        <taxon>BOP clade</taxon>
        <taxon>Pooideae</taxon>
        <taxon>Triticodae</taxon>
        <taxon>Triticeae</taxon>
        <taxon>Triticinae</taxon>
        <taxon>Triticum</taxon>
    </lineage>
</organism>
<dbReference type="Gramene" id="TraesCS2B03G0419300.1">
    <property type="protein sequence ID" value="TraesCS2B03G0419300.1.CDS"/>
    <property type="gene ID" value="TraesCS2B03G0419300"/>
</dbReference>
<dbReference type="Gramene" id="TraesARI2B03G00894880.1">
    <property type="protein sequence ID" value="TraesARI2B03G00894880.1"/>
    <property type="gene ID" value="TraesARI2B03G00894880"/>
</dbReference>
<dbReference type="Proteomes" id="UP000019116">
    <property type="component" value="Chromosome 2B"/>
</dbReference>
<dbReference type="Gramene" id="TraesJUL2D03G01134910.1">
    <property type="protein sequence ID" value="TraesJUL2D03G01134910.1"/>
    <property type="gene ID" value="TraesJUL2D03G01134910"/>
</dbReference>
<dbReference type="Gramene" id="TraesROB_scaffold_016776_01G000200.1">
    <property type="protein sequence ID" value="TraesROB_scaffold_016776_01G000200.1"/>
    <property type="gene ID" value="TraesROB_scaffold_016776_01G000200"/>
</dbReference>
<dbReference type="Gramene" id="TraesJAG2A03G00624300.1">
    <property type="protein sequence ID" value="TraesJAG2A03G00624300.1"/>
    <property type="gene ID" value="TraesJAG2A03G00624300"/>
</dbReference>
<dbReference type="Gramene" id="TraesCS2D02G150600.1">
    <property type="protein sequence ID" value="TraesCS2D02G150600.1"/>
    <property type="gene ID" value="TraesCS2D02G150600"/>
</dbReference>
<dbReference type="Gramene" id="TraesSTA2B03G00882840.1">
    <property type="protein sequence ID" value="TraesSTA2B03G00882840.1"/>
    <property type="gene ID" value="TraesSTA2B03G00882840"/>
</dbReference>
<proteinExistence type="inferred from homology"/>
<dbReference type="Gramene" id="TraesCAD_scaffold_062565_01G000100.1">
    <property type="protein sequence ID" value="TraesCAD_scaffold_062565_01G000100.1"/>
    <property type="gene ID" value="TraesCAD_scaffold_062565_01G000100"/>
</dbReference>
<dbReference type="Gramene" id="TraesJAG2D03G01135170.1">
    <property type="protein sequence ID" value="TraesJAG2D03G01135170.1"/>
    <property type="gene ID" value="TraesJAG2D03G01135170"/>
</dbReference>
<dbReference type="EnsemblPlants" id="TraesCS2B02G171400.1">
    <property type="protein sequence ID" value="TraesCS2B02G171400.1"/>
    <property type="gene ID" value="TraesCS2B02G171400"/>
</dbReference>
<dbReference type="eggNOG" id="KOG1641">
    <property type="taxonomic scope" value="Eukaryota"/>
</dbReference>
<dbReference type="Gramene" id="TraesROB_scaffold_021937_01G000200.1">
    <property type="protein sequence ID" value="TraesROB_scaffold_021937_01G000200.1"/>
    <property type="gene ID" value="TraesROB_scaffold_021937_01G000200"/>
</dbReference>
<dbReference type="PRINTS" id="PR00297">
    <property type="entry name" value="CHAPERONIN10"/>
</dbReference>
<protein>
    <recommendedName>
        <fullName evidence="5">Protein groES</fullName>
    </recommendedName>
</protein>
<name>A0A1D5UUP9_WHEAT</name>
<dbReference type="Proteomes" id="UP000019116">
    <property type="component" value="Chromosome 2A"/>
</dbReference>
<dbReference type="SMR" id="A0A1D5UUP9"/>
<dbReference type="Gramene" id="TraesLDM2A03G00627980.1">
    <property type="protein sequence ID" value="TraesLDM2A03G00627980.1"/>
    <property type="gene ID" value="TraesLDM2A03G00627980"/>
</dbReference>
<dbReference type="Gramene" id="TraesCAD_scaffold_072463_01G000200.1">
    <property type="protein sequence ID" value="TraesCAD_scaffold_072463_01G000200.1"/>
    <property type="gene ID" value="TraesCAD_scaffold_072463_01G000200"/>
</dbReference>
<sequence>MAAIRRLIPSFNRVLVEKVVQPKKSAGGILLPETSKQLNSGKVIAVGPGSRDKEGKLIPVALKEGDHVLLPEYGGLEVKLAPEKEYLLYRDDDILGTLHE</sequence>
<dbReference type="Gramene" id="TraesCS2D03G0317200.1">
    <property type="protein sequence ID" value="TraesCS2D03G0317200.1.CDS"/>
    <property type="gene ID" value="TraesCS2D03G0317200"/>
</dbReference>
<dbReference type="Gramene" id="TraesKAR2A01G0066890.1">
    <property type="protein sequence ID" value="cds.TraesKAR2A01G0066890.1"/>
    <property type="gene ID" value="TraesKAR2A01G0066890"/>
</dbReference>
<dbReference type="Gramene" id="TraesSTA2D03G01117160.1">
    <property type="protein sequence ID" value="TraesSTA2D03G01117160.1"/>
    <property type="gene ID" value="TraesSTA2D03G01117160"/>
</dbReference>
<dbReference type="Gramene" id="TraesWEE_scaffold_004616_01G000300.1">
    <property type="protein sequence ID" value="TraesWEE_scaffold_004616_01G000300.1"/>
    <property type="gene ID" value="TraesWEE_scaffold_004616_01G000300"/>
</dbReference>
<dbReference type="GO" id="GO:0046872">
    <property type="term" value="F:metal ion binding"/>
    <property type="evidence" value="ECO:0000318"/>
    <property type="project" value="GO_Central"/>
</dbReference>
<dbReference type="Gramene" id="TraesJUL2A03G00629290.1">
    <property type="protein sequence ID" value="TraesJUL2A03G00629290.1"/>
    <property type="gene ID" value="TraesJUL2A03G00629290"/>
</dbReference>
<dbReference type="GO" id="GO:0051087">
    <property type="term" value="F:protein-folding chaperone binding"/>
    <property type="evidence" value="ECO:0000318"/>
    <property type="project" value="GO_Central"/>
</dbReference>
<dbReference type="Gramene" id="TraesARI2D03G01144500.1">
    <property type="protein sequence ID" value="TraesARI2D03G01144500.1"/>
    <property type="gene ID" value="TraesARI2D03G01144500"/>
</dbReference>
<evidence type="ECO:0000313" key="8">
    <source>
        <dbReference type="Proteomes" id="UP000019116"/>
    </source>
</evidence>
<dbReference type="Gramene" id="TraesJAG2B03G00882510.1">
    <property type="protein sequence ID" value="TraesJAG2B03G00882510.1"/>
    <property type="gene ID" value="TraesJAG2B03G00882510"/>
</dbReference>
<dbReference type="InterPro" id="IPR020818">
    <property type="entry name" value="Chaperonin_GroES"/>
</dbReference>
<dbReference type="Gramene" id="TraesSYM2D03G01143010.1">
    <property type="protein sequence ID" value="TraesSYM2D03G01143010.1"/>
    <property type="gene ID" value="TraesSYM2D03G01143010"/>
</dbReference>
<dbReference type="EnsemblPlants" id="TraesCS2A02G146000.1">
    <property type="protein sequence ID" value="TraesCS2A02G146000.1"/>
    <property type="gene ID" value="TraesCS2A02G146000"/>
</dbReference>
<dbReference type="Gramene" id="TraesNOR2A03G00633800.1">
    <property type="protein sequence ID" value="TraesNOR2A03G00633800.1"/>
    <property type="gene ID" value="TraesNOR2A03G00633800"/>
</dbReference>
<dbReference type="Gramene" id="TraesJUL2B03G00888630.1">
    <property type="protein sequence ID" value="TraesJUL2B03G00888630.1"/>
    <property type="gene ID" value="TraesJUL2B03G00888630"/>
</dbReference>
<dbReference type="SMART" id="SM00883">
    <property type="entry name" value="Cpn10"/>
    <property type="match status" value="1"/>
</dbReference>
<dbReference type="CDD" id="cd00320">
    <property type="entry name" value="cpn10"/>
    <property type="match status" value="1"/>
</dbReference>
<dbReference type="AlphaFoldDB" id="A0A1D5UUP9"/>
<evidence type="ECO:0000256" key="4">
    <source>
        <dbReference type="ARBA" id="ARBA00062160"/>
    </source>
</evidence>
<dbReference type="GO" id="GO:0044183">
    <property type="term" value="F:protein folding chaperone"/>
    <property type="evidence" value="ECO:0007669"/>
    <property type="project" value="InterPro"/>
</dbReference>
<dbReference type="Pfam" id="PF00166">
    <property type="entry name" value="Cpn10"/>
    <property type="match status" value="1"/>
</dbReference>
<dbReference type="Gramene" id="TraesCLE_scaffold_060433_01G000400.1">
    <property type="protein sequence ID" value="TraesCLE_scaffold_060433_01G000400.1"/>
    <property type="gene ID" value="TraesCLE_scaffold_060433_01G000400"/>
</dbReference>
<dbReference type="Gramene" id="TraesWEE_scaffold_095936_01G000200.1">
    <property type="protein sequence ID" value="TraesWEE_scaffold_095936_01G000200.1"/>
    <property type="gene ID" value="TraesWEE_scaffold_095936_01G000200"/>
</dbReference>
<dbReference type="Gramene" id="TraesLAC2D03G01080220.1">
    <property type="protein sequence ID" value="TraesLAC2D03G01080220.1"/>
    <property type="gene ID" value="TraesLAC2D03G01080220"/>
</dbReference>
<dbReference type="InterPro" id="IPR037124">
    <property type="entry name" value="Chaperonin_GroES_sf"/>
</dbReference>
<reference evidence="7" key="2">
    <citation type="submission" date="2018-10" db="UniProtKB">
        <authorList>
            <consortium name="EnsemblPlants"/>
        </authorList>
    </citation>
    <scope>IDENTIFICATION</scope>
</reference>
<dbReference type="GO" id="GO:0005524">
    <property type="term" value="F:ATP binding"/>
    <property type="evidence" value="ECO:0007669"/>
    <property type="project" value="InterPro"/>
</dbReference>
<dbReference type="PaxDb" id="4565-Traes_2AS_7EEC0FD32.1"/>
<dbReference type="Gramene" id="TraesLAC2A03G00629030.1">
    <property type="protein sequence ID" value="TraesLAC2A03G00629030.1"/>
    <property type="gene ID" value="TraesLAC2A03G00629030"/>
</dbReference>
<evidence type="ECO:0000256" key="3">
    <source>
        <dbReference type="ARBA" id="ARBA00053355"/>
    </source>
</evidence>
<dbReference type="Gramene" id="TraesSYM2A03G00631470.1">
    <property type="protein sequence ID" value="TraesSYM2A03G00631470.1"/>
    <property type="gene ID" value="TraesSYM2A03G00631470"/>
</dbReference>
<dbReference type="Proteomes" id="UP000019116">
    <property type="component" value="Chromosome 2D"/>
</dbReference>
<dbReference type="Gramene" id="TraesMAC2D03G01126840.1">
    <property type="protein sequence ID" value="TraesMAC2D03G01126840.1"/>
    <property type="gene ID" value="TraesMAC2D03G01126840"/>
</dbReference>
<gene>
    <name evidence="7" type="primary">LOC123187777</name>
</gene>
<dbReference type="Gramene" id="TraesROB_scaffold_020675_01G000200.1">
    <property type="protein sequence ID" value="TraesROB_scaffold_020675_01G000200.1"/>
    <property type="gene ID" value="TraesROB_scaffold_020675_01G000200"/>
</dbReference>
<keyword evidence="8" id="KW-1185">Reference proteome</keyword>
<dbReference type="Gramene" id="TraesCS2B02G171400.1">
    <property type="protein sequence ID" value="TraesCS2B02G171400.1"/>
    <property type="gene ID" value="TraesCS2B02G171400"/>
</dbReference>
<comment type="function">
    <text evidence="3">Seems to function only as a co-chaperone, along with cpn60, and in certain cases is essential for the discharge of biologically active proteins from cpn60.</text>
</comment>
<dbReference type="Gramene" id="TraesLDM2D03G01129700.1">
    <property type="protein sequence ID" value="TraesLDM2D03G01129700.1"/>
    <property type="gene ID" value="TraesLDM2D03G01129700"/>
</dbReference>
<evidence type="ECO:0000256" key="1">
    <source>
        <dbReference type="ARBA" id="ARBA00006975"/>
    </source>
</evidence>
<dbReference type="GO" id="GO:0051082">
    <property type="term" value="F:unfolded protein binding"/>
    <property type="evidence" value="ECO:0000318"/>
    <property type="project" value="GO_Central"/>
</dbReference>
<dbReference type="Gramene" id="TraesKAR2B01G0113230.1">
    <property type="protein sequence ID" value="cds.TraesKAR2B01G0113230.1"/>
    <property type="gene ID" value="TraesKAR2B01G0113230"/>
</dbReference>
<accession>A0A1D5UUP9</accession>
<dbReference type="Gramene" id="TraesCLE_scaffold_006378_01G000300.1">
    <property type="protein sequence ID" value="TraesCLE_scaffold_006378_01G000300.1"/>
    <property type="gene ID" value="TraesCLE_scaffold_006378_01G000300"/>
</dbReference>
<dbReference type="RefSeq" id="XP_044455642.1">
    <property type="nucleotide sequence ID" value="XM_044599707.1"/>
</dbReference>
<comment type="similarity">
    <text evidence="1 6">Belongs to the GroES chaperonin family.</text>
</comment>
<dbReference type="Gramene" id="TraesSYM2B03G00894960.1">
    <property type="protein sequence ID" value="TraesSYM2B03G00894960.1"/>
    <property type="gene ID" value="TraesSYM2B03G00894960"/>
</dbReference>
<dbReference type="Gramene" id="TraesWEE_scaffold_017024_01G000400.1">
    <property type="protein sequence ID" value="TraesWEE_scaffold_017024_01G000400.1"/>
    <property type="gene ID" value="TraesWEE_scaffold_017024_01G000400"/>
</dbReference>
<evidence type="ECO:0000256" key="2">
    <source>
        <dbReference type="ARBA" id="ARBA00023186"/>
    </source>
</evidence>
<dbReference type="Gramene" id="TraesKAR2D01G0072940.1">
    <property type="protein sequence ID" value="cds.TraesKAR2D01G0072940.1"/>
    <property type="gene ID" value="TraesKAR2D01G0072940"/>
</dbReference>
<dbReference type="GO" id="GO:0005739">
    <property type="term" value="C:mitochondrion"/>
    <property type="evidence" value="ECO:0000318"/>
    <property type="project" value="GO_Central"/>
</dbReference>
<dbReference type="PANTHER" id="PTHR10772:SF39">
    <property type="entry name" value="OS07G0641700 PROTEIN"/>
    <property type="match status" value="1"/>
</dbReference>
<dbReference type="SUPFAM" id="SSF50129">
    <property type="entry name" value="GroES-like"/>
    <property type="match status" value="1"/>
</dbReference>
<dbReference type="Gramene" id="TraesMAC2A03G00623510.1">
    <property type="protein sequence ID" value="TraesMAC2A03G00623510.1"/>
    <property type="gene ID" value="TraesMAC2A03G00623510"/>
</dbReference>
<dbReference type="Gramene" id="TraesNOR2D03G01144670.1">
    <property type="protein sequence ID" value="TraesNOR2D03G01144670.1"/>
    <property type="gene ID" value="TraesNOR2D03G01144670"/>
</dbReference>
<dbReference type="Gramene" id="TraesCAD_scaffold_007038_01G000200.1">
    <property type="protein sequence ID" value="TraesCAD_scaffold_007038_01G000200.1"/>
    <property type="gene ID" value="TraesCAD_scaffold_007038_01G000200"/>
</dbReference>
<dbReference type="GeneID" id="123187777"/>
<dbReference type="Gramene" id="TraesCS2A02G146000.1">
    <property type="protein sequence ID" value="TraesCS2A02G146000.1"/>
    <property type="gene ID" value="TraesCS2A02G146000"/>
</dbReference>
<dbReference type="Gramene" id="TraesNOR2B03G00895750.1">
    <property type="protein sequence ID" value="TraesNOR2B03G00895750.1"/>
    <property type="gene ID" value="TraesNOR2B03G00895750"/>
</dbReference>
<dbReference type="PANTHER" id="PTHR10772">
    <property type="entry name" value="10 KDA HEAT SHOCK PROTEIN"/>
    <property type="match status" value="1"/>
</dbReference>